<dbReference type="OrthoDB" id="4202at10239"/>
<dbReference type="SUPFAM" id="SSF56731">
    <property type="entry name" value="DNA primase core"/>
    <property type="match status" value="1"/>
</dbReference>
<dbReference type="RefSeq" id="YP_009037475.1">
    <property type="nucleotide sequence ID" value="NC_024124.2"/>
</dbReference>
<dbReference type="Proteomes" id="UP000019733">
    <property type="component" value="Segment"/>
</dbReference>
<accession>A0A060BNI8</accession>
<keyword evidence="2" id="KW-1185">Reference proteome</keyword>
<dbReference type="EMBL" id="KF582788">
    <property type="protein sequence ID" value="AIA80119.1"/>
    <property type="molecule type" value="Genomic_DNA"/>
</dbReference>
<gene>
    <name evidence="1" type="ORF">JS09_0152</name>
</gene>
<dbReference type="HAMAP" id="MF_04157">
    <property type="entry name" value="PRIMASE_T4"/>
    <property type="match status" value="1"/>
</dbReference>
<dbReference type="KEGG" id="vg:19524877"/>
<proteinExistence type="inferred from homology"/>
<dbReference type="GeneID" id="19524877"/>
<organism evidence="1 2">
    <name type="scientific">Escherichia phage vB_EcoM_JS09</name>
    <dbReference type="NCBI Taxonomy" id="1430444"/>
    <lineage>
        <taxon>Viruses</taxon>
        <taxon>Duplodnaviria</taxon>
        <taxon>Heunggongvirae</taxon>
        <taxon>Uroviricota</taxon>
        <taxon>Caudoviricetes</taxon>
        <taxon>Pantevenvirales</taxon>
        <taxon>Straboviridae</taxon>
        <taxon>Tevenvirinae</taxon>
        <taxon>Mosigvirus</taxon>
        <taxon>Mosigvirus JS09</taxon>
    </lineage>
</organism>
<sequence length="340" mass="39889">MAEWIDNEFAYRVFSHLPRFRQINNSSTFKLTFRCPVCGDSQTDAMKARGWYYGGTPGNVHCYNCQYHNTISGYLKEYDEELYREYLMEVRKEKARMEPKIEKVPEHKPEPEKKTINSLPSCSRLDKLPEEHPIVKYVKSRCIPKESWNRLWFTLEWPKLVNKIQPGTYKKEIPEPRLVIPIFNKDGKAESFQGRALRKDAPQKYITIKAFESATKIYGVERVKEGDVWVMEGPIDSLFIPNAIAITGGSIDLDVVPFKERRVWVMDNEPRHPDTIARMKRLVDAGERVMFWDRAPWRSKDVNDMVMKENATPQEILEYMKQNISSGLHAKMRLSRYSKI</sequence>
<name>A0A060BNI8_9CAUD</name>
<evidence type="ECO:0000313" key="2">
    <source>
        <dbReference type="Proteomes" id="UP000019733"/>
    </source>
</evidence>
<reference evidence="1" key="1">
    <citation type="submission" date="2015-07" db="EMBL/GenBank/DDBJ databases">
        <title>Isolation and characterization of a novel lytic T4-like coliphage vB_EcoM_JS09 infecting APEC.</title>
        <authorList>
            <person name="Zhou Y."/>
            <person name="Bao H.D."/>
            <person name="Zhang H."/>
            <person name="Wang R."/>
        </authorList>
    </citation>
    <scope>NUCLEOTIDE SEQUENCE</scope>
</reference>
<evidence type="ECO:0000313" key="1">
    <source>
        <dbReference type="EMBL" id="AIA80119.1"/>
    </source>
</evidence>
<dbReference type="InterPro" id="IPR046392">
    <property type="entry name" value="PRIMASE_T4"/>
</dbReference>
<protein>
    <submittedName>
        <fullName evidence="1">DNA primase</fullName>
    </submittedName>
</protein>